<proteinExistence type="predicted"/>
<feature type="domain" description="Methyltransferase" evidence="2">
    <location>
        <begin position="65"/>
        <end position="173"/>
    </location>
</feature>
<reference evidence="3" key="1">
    <citation type="journal article" date="2014" name="Int. J. Syst. Evol. Microbiol.">
        <title>Complete genome sequence of Corynebacterium casei LMG S-19264T (=DSM 44701T), isolated from a smear-ripened cheese.</title>
        <authorList>
            <consortium name="US DOE Joint Genome Institute (JGI-PGF)"/>
            <person name="Walter F."/>
            <person name="Albersmeier A."/>
            <person name="Kalinowski J."/>
            <person name="Ruckert C."/>
        </authorList>
    </citation>
    <scope>NUCLEOTIDE SEQUENCE</scope>
    <source>
        <strain evidence="3">CGMCC 1.16134</strain>
    </source>
</reference>
<accession>A0A917FTT9</accession>
<gene>
    <name evidence="3" type="ORF">GCM10010912_52390</name>
</gene>
<dbReference type="PANTHER" id="PTHR41244:SF1">
    <property type="entry name" value="GLYCOSYLTRANSFERASE"/>
    <property type="match status" value="1"/>
</dbReference>
<keyword evidence="1" id="KW-0175">Coiled coil</keyword>
<reference evidence="3" key="2">
    <citation type="submission" date="2020-09" db="EMBL/GenBank/DDBJ databases">
        <authorList>
            <person name="Sun Q."/>
            <person name="Zhou Y."/>
        </authorList>
    </citation>
    <scope>NUCLEOTIDE SEQUENCE</scope>
    <source>
        <strain evidence="3">CGMCC 1.16134</strain>
    </source>
</reference>
<dbReference type="Pfam" id="PF13847">
    <property type="entry name" value="Methyltransf_31"/>
    <property type="match status" value="1"/>
</dbReference>
<dbReference type="EMBL" id="BMKR01000031">
    <property type="protein sequence ID" value="GGG01097.1"/>
    <property type="molecule type" value="Genomic_DNA"/>
</dbReference>
<evidence type="ECO:0000313" key="3">
    <source>
        <dbReference type="EMBL" id="GGG01097.1"/>
    </source>
</evidence>
<dbReference type="Pfam" id="PF14307">
    <property type="entry name" value="Glyco_tran_WbsX"/>
    <property type="match status" value="1"/>
</dbReference>
<dbReference type="Gene3D" id="3.40.50.2000">
    <property type="entry name" value="Glycogen Phosphorylase B"/>
    <property type="match status" value="1"/>
</dbReference>
<evidence type="ECO:0000259" key="2">
    <source>
        <dbReference type="Pfam" id="PF13847"/>
    </source>
</evidence>
<dbReference type="Gene3D" id="3.40.50.150">
    <property type="entry name" value="Vaccinia Virus protein VP39"/>
    <property type="match status" value="1"/>
</dbReference>
<name>A0A917FTT9_9BACL</name>
<feature type="coiled-coil region" evidence="1">
    <location>
        <begin position="703"/>
        <end position="737"/>
    </location>
</feature>
<dbReference type="SUPFAM" id="SSF53756">
    <property type="entry name" value="UDP-Glycosyltransferase/glycogen phosphorylase"/>
    <property type="match status" value="1"/>
</dbReference>
<dbReference type="RefSeq" id="WP_189030133.1">
    <property type="nucleotide sequence ID" value="NZ_BMKR01000031.1"/>
</dbReference>
<dbReference type="InterPro" id="IPR025714">
    <property type="entry name" value="Methyltranfer_dom"/>
</dbReference>
<evidence type="ECO:0000313" key="4">
    <source>
        <dbReference type="Proteomes" id="UP000637643"/>
    </source>
</evidence>
<evidence type="ECO:0000256" key="1">
    <source>
        <dbReference type="SAM" id="Coils"/>
    </source>
</evidence>
<dbReference type="Proteomes" id="UP000637643">
    <property type="component" value="Unassembled WGS sequence"/>
</dbReference>
<dbReference type="InterPro" id="IPR029063">
    <property type="entry name" value="SAM-dependent_MTases_sf"/>
</dbReference>
<protein>
    <recommendedName>
        <fullName evidence="2">Methyltransferase domain-containing protein</fullName>
    </recommendedName>
</protein>
<dbReference type="CDD" id="cd11579">
    <property type="entry name" value="Glyco_tran_WbsX"/>
    <property type="match status" value="1"/>
</dbReference>
<sequence length="1720" mass="201114">MAKFNLEFYNNESNYSDGVTIEDAILEIVMNNKQYDLEEHNNIGWPAFYHLSHLRENILNWFPFKKQCRILEIGSGCGAITRLLCDKAKYVASVELTYKRANINFERHKEIENLEIFVGNFENMEFKEEFDYIVVNGVLEYAGGFINSDKPYEDFIRRMSNYMKNDGEVLIAIENRLGLKYFSGAKEDHLGDLFVGLNGYVNEKKVKTFSKSEISLLLNDSGLIAKKFYYPYPDYKFPEIIYSDEGFEKVPLSYDVNSYDTDRYMFFDEVQMQNLLVKEEVENVFANSFLIVAGKNNDQSGNVENGDTARDILYVKINANRDDSYKICTMIINEKDKLIVLKRPLTNQAKEHLKHMYQVFEHSKSNKEPISLLPAHMEGNDLAFDFLDLPTVETLLLEKVENKDSQGYLSLLNKFKTIISPEPLRVNSYSDKFHRIFGSEVFNGQLEFTSFSNVDTLFDNMFYTNEQWIVFDYEWNLDCDLPVEFILWRSIKEFYAKHRHVGFFVLEKNIYKTFGISTEMINVFYKWEGFFSATHVKMFNKEMYQKNTISLLDPEQIFITGNFMANVYIDTGEGFNDREKVQHYYDSDLMEVILEFDISEYKNVKGIRFDPIEGHACKCSIILSEIDGTPVILKPFNSFSLDSEMDFFLTTDPIYLTGDIQANGMKLELRFKIQALDENQVYEEIKEKINIQIDESQEHFQLYADKLREIEKLKIENDRLNNELKKEKNHGESLLAERNDLLGLRDELTWVNEQLDIKINALNLQTNRLAHDNSLVSKEYNLLINSRIWKATKPLRITLDHSKNSKKQIVNLIRECYKLMKKTNQNMKTIGLTKTVKKIYDKGPESIANVKDSGKIAEIVQHNDIWQVIDQWIEDTPHTFIDIFHVPMGWNTPLFQRFQHLSLQAGNVGGISFYGAHPLVDKEIEICEFVTPTLCVINLDNYEIKKKLFEILDRKSGLKIIRLQSIDLATTIEELELFINKGYHIVYEYIDEITPQITGNIPKFVFERHDYILKNLTISIVATADKLFDQIKPFRNQNMELITNGVDYDHWNLDRVTTEPPEDIREIVSMEKIIIGYHGALAQWIDFEMLKKLAENENYILLLIGYEHDGSLRESGLLECDNVHYIGSKPYAQLSQYAVFYDIAILPFLLNDITKSVSPVKIFEYMALNKPIVTYALPECLKYKSCLIAHSPDQFIEFVDQAISLRTDENYCSLLTKEALENTWTSITQRTVDLVRSNHVESVSVNFLERTSSVELEILSPIAPQKRKFYRILKSAFWKLPIMTPRVKERFLYNTKKTLMPGLLSYSPADQEFNDSPSLINETQGPELNKIDYIEQILKIPDQDTSTYVPITDLPFRRQGVDSKIVAYYLTQFHPDKHNEEWWGKGVTEWNNVARAVPQFVGHYQPRLPGELGFYDLRIRENMLRQIELAKMHGVYGFSFYYYWFDGERLLEKPIEMFLEDKSLDFPFSLCWANENWTKRFDGTNSDILMEQPKSVESYKNVIHDMVRFLKDERYITVQDKKMITIYRPALMPEPTTVLQYWREYCLEQGIGELYIIAVKENMVELDLLGIGYDAISEFHPGTVYTNCKNITQDIDYIRGDFSGEVFDYKDLVENQKYFKYNLPKLYRAVMPMWDNTARRNNKGMIFQGATPGLYKQWLKDVILEGKNRSDLDDQIVFINAWNEWGEGAYLEPDKKYGYAYLQATKEAVEESRTKKTDLY</sequence>
<dbReference type="CDD" id="cd02440">
    <property type="entry name" value="AdoMet_MTases"/>
    <property type="match status" value="1"/>
</dbReference>
<dbReference type="InterPro" id="IPR032719">
    <property type="entry name" value="WbsX"/>
</dbReference>
<organism evidence="3 4">
    <name type="scientific">Paenibacillus albidus</name>
    <dbReference type="NCBI Taxonomy" id="2041023"/>
    <lineage>
        <taxon>Bacteria</taxon>
        <taxon>Bacillati</taxon>
        <taxon>Bacillota</taxon>
        <taxon>Bacilli</taxon>
        <taxon>Bacillales</taxon>
        <taxon>Paenibacillaceae</taxon>
        <taxon>Paenibacillus</taxon>
    </lineage>
</organism>
<dbReference type="PANTHER" id="PTHR41244">
    <property type="entry name" value="RHAMNAN SYNTHESIS F"/>
    <property type="match status" value="1"/>
</dbReference>
<keyword evidence="4" id="KW-1185">Reference proteome</keyword>
<comment type="caution">
    <text evidence="3">The sequence shown here is derived from an EMBL/GenBank/DDBJ whole genome shotgun (WGS) entry which is preliminary data.</text>
</comment>
<dbReference type="SUPFAM" id="SSF53335">
    <property type="entry name" value="S-adenosyl-L-methionine-dependent methyltransferases"/>
    <property type="match status" value="1"/>
</dbReference>
<dbReference type="Gene3D" id="3.20.20.80">
    <property type="entry name" value="Glycosidases"/>
    <property type="match status" value="1"/>
</dbReference>
<dbReference type="GO" id="GO:0008757">
    <property type="term" value="F:S-adenosylmethionine-dependent methyltransferase activity"/>
    <property type="evidence" value="ECO:0007669"/>
    <property type="project" value="InterPro"/>
</dbReference>